<dbReference type="Proteomes" id="UP000504636">
    <property type="component" value="Unplaced"/>
</dbReference>
<feature type="domain" description="DUF6590" evidence="1">
    <location>
        <begin position="2"/>
        <end position="113"/>
    </location>
</feature>
<reference evidence="4" key="3">
    <citation type="submission" date="2025-04" db="UniProtKB">
        <authorList>
            <consortium name="RefSeq"/>
        </authorList>
    </citation>
    <scope>IDENTIFICATION</scope>
    <source>
        <strain evidence="4">CBS 304.34</strain>
    </source>
</reference>
<dbReference type="AlphaFoldDB" id="A0A6A6Z2S5"/>
<keyword evidence="3" id="KW-1185">Reference proteome</keyword>
<protein>
    <recommendedName>
        <fullName evidence="1">DUF6590 domain-containing protein</fullName>
    </recommendedName>
</protein>
<proteinExistence type="predicted"/>
<accession>A0A6A6Z2S5</accession>
<evidence type="ECO:0000313" key="4">
    <source>
        <dbReference type="RefSeq" id="XP_033582370.1"/>
    </source>
</evidence>
<dbReference type="EMBL" id="MU003694">
    <property type="protein sequence ID" value="KAF2815406.1"/>
    <property type="molecule type" value="Genomic_DNA"/>
</dbReference>
<dbReference type="OrthoDB" id="3559580at2759"/>
<dbReference type="PANTHER" id="PTHR35391:SF5">
    <property type="entry name" value="DUF6590 DOMAIN-CONTAINING PROTEIN"/>
    <property type="match status" value="1"/>
</dbReference>
<reference evidence="4" key="2">
    <citation type="submission" date="2020-04" db="EMBL/GenBank/DDBJ databases">
        <authorList>
            <consortium name="NCBI Genome Project"/>
        </authorList>
    </citation>
    <scope>NUCLEOTIDE SEQUENCE</scope>
    <source>
        <strain evidence="4">CBS 304.34</strain>
    </source>
</reference>
<dbReference type="InterPro" id="IPR046497">
    <property type="entry name" value="DUF6590"/>
</dbReference>
<name>A0A6A6Z2S5_9PEZI</name>
<sequence length="124" mass="14135">MYSQIIRFVAVENKAGFCYACPIFTYGGRGTLKPGCRPAEHAIIYYTTLQSPTLLPGENELRYEPIGVLPPAAERQPLNVACRIRFGKLYPIEWNVKVKDLGRVADEDMGRLIHYYKSELDKPR</sequence>
<dbReference type="RefSeq" id="XP_033582370.1">
    <property type="nucleotide sequence ID" value="XM_033715089.1"/>
</dbReference>
<organism evidence="2">
    <name type="scientific">Mytilinidion resinicola</name>
    <dbReference type="NCBI Taxonomy" id="574789"/>
    <lineage>
        <taxon>Eukaryota</taxon>
        <taxon>Fungi</taxon>
        <taxon>Dikarya</taxon>
        <taxon>Ascomycota</taxon>
        <taxon>Pezizomycotina</taxon>
        <taxon>Dothideomycetes</taxon>
        <taxon>Pleosporomycetidae</taxon>
        <taxon>Mytilinidiales</taxon>
        <taxon>Mytilinidiaceae</taxon>
        <taxon>Mytilinidion</taxon>
    </lineage>
</organism>
<dbReference type="Pfam" id="PF20233">
    <property type="entry name" value="DUF6590"/>
    <property type="match status" value="1"/>
</dbReference>
<dbReference type="GeneID" id="54455982"/>
<gene>
    <name evidence="2 4" type="ORF">BDZ99DRAFT_377956</name>
</gene>
<evidence type="ECO:0000313" key="3">
    <source>
        <dbReference type="Proteomes" id="UP000504636"/>
    </source>
</evidence>
<evidence type="ECO:0000259" key="1">
    <source>
        <dbReference type="Pfam" id="PF20233"/>
    </source>
</evidence>
<dbReference type="PANTHER" id="PTHR35391">
    <property type="entry name" value="C2H2-TYPE DOMAIN-CONTAINING PROTEIN-RELATED"/>
    <property type="match status" value="1"/>
</dbReference>
<reference evidence="2 4" key="1">
    <citation type="journal article" date="2020" name="Stud. Mycol.">
        <title>101 Dothideomycetes genomes: a test case for predicting lifestyles and emergence of pathogens.</title>
        <authorList>
            <person name="Haridas S."/>
            <person name="Albert R."/>
            <person name="Binder M."/>
            <person name="Bloem J."/>
            <person name="Labutti K."/>
            <person name="Salamov A."/>
            <person name="Andreopoulos B."/>
            <person name="Baker S."/>
            <person name="Barry K."/>
            <person name="Bills G."/>
            <person name="Bluhm B."/>
            <person name="Cannon C."/>
            <person name="Castanera R."/>
            <person name="Culley D."/>
            <person name="Daum C."/>
            <person name="Ezra D."/>
            <person name="Gonzalez J."/>
            <person name="Henrissat B."/>
            <person name="Kuo A."/>
            <person name="Liang C."/>
            <person name="Lipzen A."/>
            <person name="Lutzoni F."/>
            <person name="Magnuson J."/>
            <person name="Mondo S."/>
            <person name="Nolan M."/>
            <person name="Ohm R."/>
            <person name="Pangilinan J."/>
            <person name="Park H.-J."/>
            <person name="Ramirez L."/>
            <person name="Alfaro M."/>
            <person name="Sun H."/>
            <person name="Tritt A."/>
            <person name="Yoshinaga Y."/>
            <person name="Zwiers L.-H."/>
            <person name="Turgeon B."/>
            <person name="Goodwin S."/>
            <person name="Spatafora J."/>
            <person name="Crous P."/>
            <person name="Grigoriev I."/>
        </authorList>
    </citation>
    <scope>NUCLEOTIDE SEQUENCE</scope>
    <source>
        <strain evidence="2 4">CBS 304.34</strain>
    </source>
</reference>
<evidence type="ECO:0000313" key="2">
    <source>
        <dbReference type="EMBL" id="KAF2815406.1"/>
    </source>
</evidence>